<reference evidence="5" key="1">
    <citation type="submission" date="2023-03" db="EMBL/GenBank/DDBJ databases">
        <title>Massive genome expansion in bonnet fungi (Mycena s.s.) driven by repeated elements and novel gene families across ecological guilds.</title>
        <authorList>
            <consortium name="Lawrence Berkeley National Laboratory"/>
            <person name="Harder C.B."/>
            <person name="Miyauchi S."/>
            <person name="Viragh M."/>
            <person name="Kuo A."/>
            <person name="Thoen E."/>
            <person name="Andreopoulos B."/>
            <person name="Lu D."/>
            <person name="Skrede I."/>
            <person name="Drula E."/>
            <person name="Henrissat B."/>
            <person name="Morin E."/>
            <person name="Kohler A."/>
            <person name="Barry K."/>
            <person name="LaButti K."/>
            <person name="Morin E."/>
            <person name="Salamov A."/>
            <person name="Lipzen A."/>
            <person name="Mereny Z."/>
            <person name="Hegedus B."/>
            <person name="Baldrian P."/>
            <person name="Stursova M."/>
            <person name="Weitz H."/>
            <person name="Taylor A."/>
            <person name="Grigoriev I.V."/>
            <person name="Nagy L.G."/>
            <person name="Martin F."/>
            <person name="Kauserud H."/>
        </authorList>
    </citation>
    <scope>NUCLEOTIDE SEQUENCE</scope>
    <source>
        <strain evidence="5">CBHHK188m</strain>
    </source>
</reference>
<evidence type="ECO:0000256" key="1">
    <source>
        <dbReference type="ARBA" id="ARBA00022741"/>
    </source>
</evidence>
<sequence length="104" mass="11590">MPNEMYSIAQIQGYLLTKKRDPLGAAQGVGDWLAAQWRVEVVRWRRGIDEPYLWVDVWEQVVSEAPEEAPVEGREPARGASLESGADTPTNILDVLAGEPRTTQ</sequence>
<accession>A0AAD7HZE5</accession>
<evidence type="ECO:0000313" key="6">
    <source>
        <dbReference type="Proteomes" id="UP001215280"/>
    </source>
</evidence>
<evidence type="ECO:0000259" key="4">
    <source>
        <dbReference type="Pfam" id="PF25426"/>
    </source>
</evidence>
<feature type="region of interest" description="Disordered" evidence="3">
    <location>
        <begin position="65"/>
        <end position="104"/>
    </location>
</feature>
<protein>
    <recommendedName>
        <fullName evidence="4">Mitochondrial chaperone BCS1-like ATPase lid domain-containing protein</fullName>
    </recommendedName>
</protein>
<dbReference type="Pfam" id="PF25426">
    <property type="entry name" value="AAA_lid_BCS1"/>
    <property type="match status" value="1"/>
</dbReference>
<proteinExistence type="predicted"/>
<gene>
    <name evidence="5" type="ORF">DFH07DRAFT_781239</name>
</gene>
<keyword evidence="1" id="KW-0547">Nucleotide-binding</keyword>
<dbReference type="EMBL" id="JARJLG010000182">
    <property type="protein sequence ID" value="KAJ7731580.1"/>
    <property type="molecule type" value="Genomic_DNA"/>
</dbReference>
<organism evidence="5 6">
    <name type="scientific">Mycena maculata</name>
    <dbReference type="NCBI Taxonomy" id="230809"/>
    <lineage>
        <taxon>Eukaryota</taxon>
        <taxon>Fungi</taxon>
        <taxon>Dikarya</taxon>
        <taxon>Basidiomycota</taxon>
        <taxon>Agaricomycotina</taxon>
        <taxon>Agaricomycetes</taxon>
        <taxon>Agaricomycetidae</taxon>
        <taxon>Agaricales</taxon>
        <taxon>Marasmiineae</taxon>
        <taxon>Mycenaceae</taxon>
        <taxon>Mycena</taxon>
    </lineage>
</organism>
<keyword evidence="6" id="KW-1185">Reference proteome</keyword>
<dbReference type="AlphaFoldDB" id="A0AAD7HZE5"/>
<dbReference type="GO" id="GO:0005524">
    <property type="term" value="F:ATP binding"/>
    <property type="evidence" value="ECO:0007669"/>
    <property type="project" value="UniProtKB-KW"/>
</dbReference>
<evidence type="ECO:0000256" key="2">
    <source>
        <dbReference type="ARBA" id="ARBA00022840"/>
    </source>
</evidence>
<comment type="caution">
    <text evidence="5">The sequence shown here is derived from an EMBL/GenBank/DDBJ whole genome shotgun (WGS) entry which is preliminary data.</text>
</comment>
<name>A0AAD7HZE5_9AGAR</name>
<dbReference type="InterPro" id="IPR057495">
    <property type="entry name" value="AAA_lid_BCS1"/>
</dbReference>
<evidence type="ECO:0000313" key="5">
    <source>
        <dbReference type="EMBL" id="KAJ7731580.1"/>
    </source>
</evidence>
<dbReference type="Proteomes" id="UP001215280">
    <property type="component" value="Unassembled WGS sequence"/>
</dbReference>
<keyword evidence="2" id="KW-0067">ATP-binding</keyword>
<feature type="domain" description="Mitochondrial chaperone BCS1-like ATPase lid" evidence="4">
    <location>
        <begin position="2"/>
        <end position="30"/>
    </location>
</feature>
<evidence type="ECO:0000256" key="3">
    <source>
        <dbReference type="SAM" id="MobiDB-lite"/>
    </source>
</evidence>